<dbReference type="AlphaFoldDB" id="A0A117SXF8"/>
<evidence type="ECO:0000313" key="1">
    <source>
        <dbReference type="EMBL" id="KUO95313.1"/>
    </source>
</evidence>
<dbReference type="EMBL" id="LPVJ01000053">
    <property type="protein sequence ID" value="KUO95313.1"/>
    <property type="molecule type" value="Genomic_DNA"/>
</dbReference>
<protein>
    <recommendedName>
        <fullName evidence="3">MarR family transcriptional regulator</fullName>
    </recommendedName>
</protein>
<dbReference type="InterPro" id="IPR052552">
    <property type="entry name" value="YeaO-like"/>
</dbReference>
<organism evidence="1 2">
    <name type="scientific">Ferroacidibacillus organovorans</name>
    <dbReference type="NCBI Taxonomy" id="1765683"/>
    <lineage>
        <taxon>Bacteria</taxon>
        <taxon>Bacillati</taxon>
        <taxon>Bacillota</taxon>
        <taxon>Bacilli</taxon>
        <taxon>Bacillales</taxon>
        <taxon>Alicyclobacillaceae</taxon>
        <taxon>Ferroacidibacillus</taxon>
    </lineage>
</organism>
<evidence type="ECO:0000313" key="2">
    <source>
        <dbReference type="Proteomes" id="UP000053557"/>
    </source>
</evidence>
<dbReference type="PANTHER" id="PTHR36849">
    <property type="entry name" value="CYTOPLASMIC PROTEIN-RELATED"/>
    <property type="match status" value="1"/>
</dbReference>
<name>A0A117SXF8_9BACL</name>
<dbReference type="Pfam" id="PF22752">
    <property type="entry name" value="DUF488-N3i"/>
    <property type="match status" value="1"/>
</dbReference>
<proteinExistence type="predicted"/>
<sequence length="122" mass="14024">MDIRLKRVYEIPSEEDGQRILVDRLWPRGLTKEAAQIDVWLKEVAPSHELRKWFHHDSSQWETFVERYSAELADRPEAAACIKQLREAATAGAVTLVFSAKNVDMNNATVLRDVLQQKISYG</sequence>
<dbReference type="Proteomes" id="UP000053557">
    <property type="component" value="Unassembled WGS sequence"/>
</dbReference>
<accession>A0A117SXF8</accession>
<dbReference type="PANTHER" id="PTHR36849:SF1">
    <property type="entry name" value="CYTOPLASMIC PROTEIN"/>
    <property type="match status" value="1"/>
</dbReference>
<dbReference type="RefSeq" id="WP_067717666.1">
    <property type="nucleotide sequence ID" value="NZ_LPVJ01000053.1"/>
</dbReference>
<keyword evidence="2" id="KW-1185">Reference proteome</keyword>
<evidence type="ECO:0008006" key="3">
    <source>
        <dbReference type="Google" id="ProtNLM"/>
    </source>
</evidence>
<gene>
    <name evidence="1" type="ORF">ATW55_04310</name>
</gene>
<dbReference type="OrthoDB" id="9790745at2"/>
<reference evidence="1 2" key="1">
    <citation type="submission" date="2015-12" db="EMBL/GenBank/DDBJ databases">
        <title>Draft genome sequence of Acidibacillus ferrooxidans ITV001, isolated from a chalcopyrite acid mine drainage site in Brazil.</title>
        <authorList>
            <person name="Dall'Agnol H."/>
            <person name="Nancucheo I."/>
            <person name="Johnson B."/>
            <person name="Oliveira R."/>
            <person name="Leite L."/>
            <person name="Pylro V."/>
            <person name="Nunes G.L."/>
            <person name="Tzotzos G."/>
            <person name="Fernandes G.R."/>
            <person name="Dutra J."/>
            <person name="Orellana S.C."/>
            <person name="Oliveira G."/>
        </authorList>
    </citation>
    <scope>NUCLEOTIDE SEQUENCE [LARGE SCALE GENOMIC DNA]</scope>
    <source>
        <strain evidence="2">ITV01</strain>
    </source>
</reference>
<comment type="caution">
    <text evidence="1">The sequence shown here is derived from an EMBL/GenBank/DDBJ whole genome shotgun (WGS) entry which is preliminary data.</text>
</comment>